<feature type="region of interest" description="Disordered" evidence="1">
    <location>
        <begin position="316"/>
        <end position="337"/>
    </location>
</feature>
<feature type="compositionally biased region" description="Polar residues" evidence="1">
    <location>
        <begin position="867"/>
        <end position="876"/>
    </location>
</feature>
<gene>
    <name evidence="2" type="ORF">H2204_015141</name>
</gene>
<protein>
    <recommendedName>
        <fullName evidence="4">C2H2-type domain-containing protein</fullName>
    </recommendedName>
</protein>
<comment type="caution">
    <text evidence="2">The sequence shown here is derived from an EMBL/GenBank/DDBJ whole genome shotgun (WGS) entry which is preliminary data.</text>
</comment>
<dbReference type="PANTHER" id="PTHR38166:SF1">
    <property type="entry name" value="C2H2-TYPE DOMAIN-CONTAINING PROTEIN"/>
    <property type="match status" value="1"/>
</dbReference>
<keyword evidence="3" id="KW-1185">Reference proteome</keyword>
<dbReference type="AlphaFoldDB" id="A0AA38XE71"/>
<feature type="region of interest" description="Disordered" evidence="1">
    <location>
        <begin position="855"/>
        <end position="876"/>
    </location>
</feature>
<evidence type="ECO:0000256" key="1">
    <source>
        <dbReference type="SAM" id="MobiDB-lite"/>
    </source>
</evidence>
<organism evidence="2 3">
    <name type="scientific">Knufia peltigerae</name>
    <dbReference type="NCBI Taxonomy" id="1002370"/>
    <lineage>
        <taxon>Eukaryota</taxon>
        <taxon>Fungi</taxon>
        <taxon>Dikarya</taxon>
        <taxon>Ascomycota</taxon>
        <taxon>Pezizomycotina</taxon>
        <taxon>Eurotiomycetes</taxon>
        <taxon>Chaetothyriomycetidae</taxon>
        <taxon>Chaetothyriales</taxon>
        <taxon>Trichomeriaceae</taxon>
        <taxon>Knufia</taxon>
    </lineage>
</organism>
<dbReference type="Proteomes" id="UP001172681">
    <property type="component" value="Unassembled WGS sequence"/>
</dbReference>
<feature type="compositionally biased region" description="Polar residues" evidence="1">
    <location>
        <begin position="443"/>
        <end position="461"/>
    </location>
</feature>
<sequence>MAASTPRTRDQPDIRARISITDESTQDIRERLQEADQRQRALRSQQSWHSADANSALQRAVLRKTRTIPYRQSRLSDDLVSDALPYPLKRSNSFNSLSTLQREADGAALSMYRGSPISAISPPCVGPAYRHYSIDSEDQDPCPPRAPAKVEILNAQRRYLTNWKKSIKKRKTQKASVKSQKDNEHRRAALVNAEVNSVQHRHESSTGQSLPVRTKSSKSIASQVVKTLSLGKFGRPGKSNTTDPPSWADFDSKDELRKWMERSQSTLENAQCDLPAELPAELPQYTPFQDSTRTQHNEPALLLEDTPAHREKDDVLLSKESELDPKPSRSNSKSMRCDHCQNPIRLNQLYYHCSICEDGDRILCSACDQVGWSCRHDITEKIRSVSRAIPSRKVELEPAIKGRARAESQQCAATLWESTITPKSCPESDRPTESQSHGRKSPSPLTTPSGDQPKTASQNGFPWNWGENRDSELRRREYGLAVREKEVAFREKEASIREQQATLREREATLEVKEQLFTLQLQAATSKQKHEAFLATGAQFEKQDGHVRTHANKRKQSGGGQSGLSPANSITSGQRSPLKRSSSGGHGQDPYDDDEEENGSGTPKKLKHEPESMQSPEKLFACPFCKYDKDRYSERNVQEKHYRGCASGYWPDISRVKQHLYRVHWRRIHCVRCFTKFDRKELLDKHVRESQPCRLVECPCPEKFDDGQYNDIRRKRPASTPEQVWYIIYSILFPGQPQPSSPYADNMGSQVEPEKAQPVPEQGAMNALGELFESRLDQFAGSSEQAWLQSPAARDFIRQQLRASMSDVLQRMKPVASPSMALGGPSVEVSPYSVPPYSAVPSEAARRGSISLTPTTSVAHSPINGEGSVSRSSSDAQFLLPSHRRSFSRPFPSRNVEREGSLRLLDETGYQPLHQINNLSGPETFPITPNHDPENDQYDEECHSWTQGDERGLALSSDFNFDFDAGLGVTVNSSGPDIMPRPPTTGQAFTPVRLASLEPMSNNQAAVNSGLKANHSNASSLDSGYGSLRYPRGRQKGGGDGDGDGVADDRHSSPVPESAINWSALNTSLEEFIGGAVESGMDEFGNIPFDTSGYHARNSSF</sequence>
<dbReference type="PANTHER" id="PTHR38166">
    <property type="entry name" value="C2H2-TYPE DOMAIN-CONTAINING PROTEIN-RELATED"/>
    <property type="match status" value="1"/>
</dbReference>
<feature type="compositionally biased region" description="Polar residues" evidence="1">
    <location>
        <begin position="563"/>
        <end position="583"/>
    </location>
</feature>
<feature type="region of interest" description="Disordered" evidence="1">
    <location>
        <begin position="421"/>
        <end position="467"/>
    </location>
</feature>
<name>A0AA38XE71_9EURO</name>
<reference evidence="2" key="1">
    <citation type="submission" date="2022-10" db="EMBL/GenBank/DDBJ databases">
        <title>Culturing micro-colonial fungi from biological soil crusts in the Mojave desert and describing Neophaeococcomyces mojavensis, and introducing the new genera and species Taxawa tesnikishii.</title>
        <authorList>
            <person name="Kurbessoian T."/>
            <person name="Stajich J.E."/>
        </authorList>
    </citation>
    <scope>NUCLEOTIDE SEQUENCE</scope>
    <source>
        <strain evidence="2">TK_35</strain>
    </source>
</reference>
<feature type="region of interest" description="Disordered" evidence="1">
    <location>
        <begin position="540"/>
        <end position="614"/>
    </location>
</feature>
<evidence type="ECO:0008006" key="4">
    <source>
        <dbReference type="Google" id="ProtNLM"/>
    </source>
</evidence>
<feature type="compositionally biased region" description="Basic and acidic residues" evidence="1">
    <location>
        <begin position="316"/>
        <end position="327"/>
    </location>
</feature>
<feature type="region of interest" description="Disordered" evidence="1">
    <location>
        <begin position="163"/>
        <end position="218"/>
    </location>
</feature>
<feature type="region of interest" description="Disordered" evidence="1">
    <location>
        <begin position="916"/>
        <end position="944"/>
    </location>
</feature>
<proteinExistence type="predicted"/>
<feature type="region of interest" description="Disordered" evidence="1">
    <location>
        <begin position="231"/>
        <end position="250"/>
    </location>
</feature>
<accession>A0AA38XE71</accession>
<evidence type="ECO:0000313" key="2">
    <source>
        <dbReference type="EMBL" id="KAJ9611843.1"/>
    </source>
</evidence>
<feature type="region of interest" description="Disordered" evidence="1">
    <location>
        <begin position="1011"/>
        <end position="1061"/>
    </location>
</feature>
<feature type="region of interest" description="Disordered" evidence="1">
    <location>
        <begin position="1"/>
        <end position="26"/>
    </location>
</feature>
<feature type="compositionally biased region" description="Basic and acidic residues" evidence="1">
    <location>
        <begin position="7"/>
        <end position="16"/>
    </location>
</feature>
<dbReference type="EMBL" id="JAPDRN010000221">
    <property type="protein sequence ID" value="KAJ9611843.1"/>
    <property type="molecule type" value="Genomic_DNA"/>
</dbReference>
<evidence type="ECO:0000313" key="3">
    <source>
        <dbReference type="Proteomes" id="UP001172681"/>
    </source>
</evidence>